<evidence type="ECO:0000256" key="1">
    <source>
        <dbReference type="SAM" id="MobiDB-lite"/>
    </source>
</evidence>
<evidence type="ECO:0000313" key="2">
    <source>
        <dbReference type="EMBL" id="GCA62284.1"/>
    </source>
</evidence>
<organism evidence="2 3">
    <name type="scientific">Kipferlia bialata</name>
    <dbReference type="NCBI Taxonomy" id="797122"/>
    <lineage>
        <taxon>Eukaryota</taxon>
        <taxon>Metamonada</taxon>
        <taxon>Carpediemonas-like organisms</taxon>
        <taxon>Kipferlia</taxon>
    </lineage>
</organism>
<feature type="compositionally biased region" description="Low complexity" evidence="1">
    <location>
        <begin position="65"/>
        <end position="75"/>
    </location>
</feature>
<keyword evidence="3" id="KW-1185">Reference proteome</keyword>
<feature type="non-terminal residue" evidence="2">
    <location>
        <position position="83"/>
    </location>
</feature>
<proteinExistence type="predicted"/>
<comment type="caution">
    <text evidence="2">The sequence shown here is derived from an EMBL/GenBank/DDBJ whole genome shotgun (WGS) entry which is preliminary data.</text>
</comment>
<feature type="compositionally biased region" description="Basic and acidic residues" evidence="1">
    <location>
        <begin position="32"/>
        <end position="42"/>
    </location>
</feature>
<evidence type="ECO:0000313" key="3">
    <source>
        <dbReference type="Proteomes" id="UP000265618"/>
    </source>
</evidence>
<name>A0A391NJF3_9EUKA</name>
<sequence length="83" mass="9124">MDKEREREAGGKGSGVPIVPTARPSSFVSSTGKRERERERVRMPVVQPVPAHKSSRAPLAPVNPKQQSKAQQQASRNASVFFQ</sequence>
<dbReference type="Proteomes" id="UP000265618">
    <property type="component" value="Unassembled WGS sequence"/>
</dbReference>
<feature type="compositionally biased region" description="Basic and acidic residues" evidence="1">
    <location>
        <begin position="1"/>
        <end position="10"/>
    </location>
</feature>
<reference evidence="2 3" key="1">
    <citation type="journal article" date="2018" name="PLoS ONE">
        <title>The draft genome of Kipferlia bialata reveals reductive genome evolution in fornicate parasites.</title>
        <authorList>
            <person name="Tanifuji G."/>
            <person name="Takabayashi S."/>
            <person name="Kume K."/>
            <person name="Takagi M."/>
            <person name="Nakayama T."/>
            <person name="Kamikawa R."/>
            <person name="Inagaki Y."/>
            <person name="Hashimoto T."/>
        </authorList>
    </citation>
    <scope>NUCLEOTIDE SEQUENCE [LARGE SCALE GENOMIC DNA]</scope>
    <source>
        <strain evidence="2">NY0173</strain>
    </source>
</reference>
<protein>
    <submittedName>
        <fullName evidence="2">Uncharacterized protein</fullName>
    </submittedName>
</protein>
<accession>A0A391NJF3</accession>
<gene>
    <name evidence="2" type="ORF">KIPB_002552</name>
</gene>
<dbReference type="EMBL" id="BDIP01000430">
    <property type="protein sequence ID" value="GCA62284.1"/>
    <property type="molecule type" value="Genomic_DNA"/>
</dbReference>
<dbReference type="AlphaFoldDB" id="A0A391NJF3"/>
<feature type="region of interest" description="Disordered" evidence="1">
    <location>
        <begin position="1"/>
        <end position="83"/>
    </location>
</feature>